<evidence type="ECO:0000256" key="1">
    <source>
        <dbReference type="SAM" id="MobiDB-lite"/>
    </source>
</evidence>
<reference evidence="2 3" key="1">
    <citation type="submission" date="2019-03" db="EMBL/GenBank/DDBJ databases">
        <title>First draft genome of Liparis tanakae, snailfish: a comprehensive survey of snailfish specific genes.</title>
        <authorList>
            <person name="Kim W."/>
            <person name="Song I."/>
            <person name="Jeong J.-H."/>
            <person name="Kim D."/>
            <person name="Kim S."/>
            <person name="Ryu S."/>
            <person name="Song J.Y."/>
            <person name="Lee S.K."/>
        </authorList>
    </citation>
    <scope>NUCLEOTIDE SEQUENCE [LARGE SCALE GENOMIC DNA]</scope>
    <source>
        <tissue evidence="2">Muscle</tissue>
    </source>
</reference>
<name>A0A4Z2HMT9_9TELE</name>
<dbReference type="Proteomes" id="UP000314294">
    <property type="component" value="Unassembled WGS sequence"/>
</dbReference>
<keyword evidence="3" id="KW-1185">Reference proteome</keyword>
<evidence type="ECO:0000313" key="2">
    <source>
        <dbReference type="EMBL" id="TNN67166.1"/>
    </source>
</evidence>
<accession>A0A4Z2HMT9</accession>
<feature type="compositionally biased region" description="Basic and acidic residues" evidence="1">
    <location>
        <begin position="31"/>
        <end position="53"/>
    </location>
</feature>
<organism evidence="2 3">
    <name type="scientific">Liparis tanakae</name>
    <name type="common">Tanaka's snailfish</name>
    <dbReference type="NCBI Taxonomy" id="230148"/>
    <lineage>
        <taxon>Eukaryota</taxon>
        <taxon>Metazoa</taxon>
        <taxon>Chordata</taxon>
        <taxon>Craniata</taxon>
        <taxon>Vertebrata</taxon>
        <taxon>Euteleostomi</taxon>
        <taxon>Actinopterygii</taxon>
        <taxon>Neopterygii</taxon>
        <taxon>Teleostei</taxon>
        <taxon>Neoteleostei</taxon>
        <taxon>Acanthomorphata</taxon>
        <taxon>Eupercaria</taxon>
        <taxon>Perciformes</taxon>
        <taxon>Cottioidei</taxon>
        <taxon>Cottales</taxon>
        <taxon>Liparidae</taxon>
        <taxon>Liparis</taxon>
    </lineage>
</organism>
<dbReference type="EMBL" id="SRLO01000208">
    <property type="protein sequence ID" value="TNN67166.1"/>
    <property type="molecule type" value="Genomic_DNA"/>
</dbReference>
<dbReference type="AlphaFoldDB" id="A0A4Z2HMT9"/>
<feature type="region of interest" description="Disordered" evidence="1">
    <location>
        <begin position="21"/>
        <end position="62"/>
    </location>
</feature>
<comment type="caution">
    <text evidence="2">The sequence shown here is derived from an EMBL/GenBank/DDBJ whole genome shotgun (WGS) entry which is preliminary data.</text>
</comment>
<evidence type="ECO:0000313" key="3">
    <source>
        <dbReference type="Proteomes" id="UP000314294"/>
    </source>
</evidence>
<protein>
    <submittedName>
        <fullName evidence="2">Uncharacterized protein</fullName>
    </submittedName>
</protein>
<gene>
    <name evidence="2" type="ORF">EYF80_022583</name>
</gene>
<proteinExistence type="predicted"/>
<sequence length="62" mass="7222">MEGNGVRETSRDNQICWMKTYRPRGNTAANAEEKKKREQTRKDEGEKRVKYEDGGGEFVLEN</sequence>